<accession>A0ABM7SAT0</accession>
<dbReference type="Proteomes" id="UP000825258">
    <property type="component" value="Chromosome"/>
</dbReference>
<sequence length="256" mass="29326">MLKRISVFVLIVLLSACKAKKSVTELAANEELAATKVIQEHYKNELSFKTINIRASAKYEDDKNMQSVSADIRMIKDEKIWINVKFLGFPAAKALITPTKVSYYEKVNNTYFEGDFVVLSNWLGTDLDFQKVQNLLLGKALDDLSKTPYIASIEDDLYKLTEKIKSPTTEKAYYFEAANFLVKKEKVVQKTENRSLEINYPSFGKFNGMFLPNEIFLKAIQDDKVTIEIQYKNITFDEDLSMPFSIPSGYDEVKIN</sequence>
<dbReference type="RefSeq" id="WP_221259562.1">
    <property type="nucleotide sequence ID" value="NZ_AP024749.1"/>
</dbReference>
<reference evidence="1 2" key="1">
    <citation type="submission" date="2021-06" db="EMBL/GenBank/DDBJ databases">
        <title>Whole genome sequences of Flavobacterium sp. KK2020170 and assembly.</title>
        <authorList>
            <person name="Kitahara K."/>
            <person name="Miyoshi S."/>
            <person name="Uesaka K."/>
        </authorList>
    </citation>
    <scope>NUCLEOTIDE SEQUENCE [LARGE SCALE GENOMIC DNA]</scope>
    <source>
        <strain evidence="1 2">KK2020170</strain>
    </source>
</reference>
<protein>
    <recommendedName>
        <fullName evidence="3">DUF4292 domain-containing protein</fullName>
    </recommendedName>
</protein>
<proteinExistence type="predicted"/>
<evidence type="ECO:0008006" key="3">
    <source>
        <dbReference type="Google" id="ProtNLM"/>
    </source>
</evidence>
<dbReference type="EMBL" id="AP024749">
    <property type="protein sequence ID" value="BCY27962.1"/>
    <property type="molecule type" value="Genomic_DNA"/>
</dbReference>
<dbReference type="InterPro" id="IPR025634">
    <property type="entry name" value="DUF4292"/>
</dbReference>
<evidence type="ECO:0000313" key="1">
    <source>
        <dbReference type="EMBL" id="BCY27962.1"/>
    </source>
</evidence>
<dbReference type="Pfam" id="PF14125">
    <property type="entry name" value="DUF4292"/>
    <property type="match status" value="1"/>
</dbReference>
<organism evidence="1 2">
    <name type="scientific">Flavobacterium okayamense</name>
    <dbReference type="NCBI Taxonomy" id="2830782"/>
    <lineage>
        <taxon>Bacteria</taxon>
        <taxon>Pseudomonadati</taxon>
        <taxon>Bacteroidota</taxon>
        <taxon>Flavobacteriia</taxon>
        <taxon>Flavobacteriales</taxon>
        <taxon>Flavobacteriaceae</taxon>
        <taxon>Flavobacterium</taxon>
    </lineage>
</organism>
<name>A0ABM7SAT0_9FLAO</name>
<keyword evidence="2" id="KW-1185">Reference proteome</keyword>
<evidence type="ECO:0000313" key="2">
    <source>
        <dbReference type="Proteomes" id="UP000825258"/>
    </source>
</evidence>
<dbReference type="Gene3D" id="2.50.20.10">
    <property type="entry name" value="Lipoprotein localisation LolA/LolB/LppX"/>
    <property type="match status" value="1"/>
</dbReference>
<dbReference type="PROSITE" id="PS51257">
    <property type="entry name" value="PROKAR_LIPOPROTEIN"/>
    <property type="match status" value="1"/>
</dbReference>
<gene>
    <name evidence="1" type="ORF">KK2020170_08300</name>
</gene>